<dbReference type="RefSeq" id="WP_007662956.1">
    <property type="nucleotide sequence ID" value="NZ_ABJL02000008.1"/>
</dbReference>
<evidence type="ECO:0000313" key="2">
    <source>
        <dbReference type="EMBL" id="EDV03200.1"/>
    </source>
</evidence>
<reference evidence="2 3" key="1">
    <citation type="submission" date="2008-04" db="EMBL/GenBank/DDBJ databases">
        <title>Draft genome sequence of Bacteroides intestinalis (DSM 17393).</title>
        <authorList>
            <person name="Sudarsanam P."/>
            <person name="Ley R."/>
            <person name="Guruge J."/>
            <person name="Turnbaugh P.J."/>
            <person name="Mahowald M."/>
            <person name="Liep D."/>
            <person name="Gordon J."/>
        </authorList>
    </citation>
    <scope>NUCLEOTIDE SEQUENCE [LARGE SCALE GENOMIC DNA]</scope>
    <source>
        <strain evidence="2 3">DSM 17393</strain>
    </source>
</reference>
<protein>
    <recommendedName>
        <fullName evidence="1">Polysaccharide pyruvyl transferase domain-containing protein</fullName>
    </recommendedName>
</protein>
<dbReference type="Proteomes" id="UP000004596">
    <property type="component" value="Unassembled WGS sequence"/>
</dbReference>
<dbReference type="PANTHER" id="PTHR36836">
    <property type="entry name" value="COLANIC ACID BIOSYNTHESIS PROTEIN WCAK"/>
    <property type="match status" value="1"/>
</dbReference>
<sequence>MKILVIGQGTLHWGRLEFGNIGNYYIIEPFFRELHRVFPHAAIQTTFQMSDEFQSKEQITSVPMDEYYSWTEKDLPLAYKEYAIASVYEQTGTLIDTTPYIEDVLSSDLVIDFSGDIWGQNADLVGSNRFLIGLLKERCAQLLGKPTAMLAGSPGPFNRDSTLDFAHLVFNNFALVTNREEISKSVLSDFGFDVSNVYSLACPAFEFEPATLAQIQQYIEGTPLANKQKPVIGFVLCGWNLLKGPFSRENWEDQEFDGYIKMIKQMVEKFNVDVCLMSHSNGFQVPPAEFELTKGRDYPLIKRIYELLTKTAIADRVYLFNGIYTPAETKAIIGQFDMLISGRVHAAVAGLSQSVPTMIIDYGHEPKAHKLRGFAQVANVERYVADPHSFSDMISKAFEVYENRKGIRRMLIDRNKEIKALIKQNFDLLKTIVK</sequence>
<dbReference type="AlphaFoldDB" id="B3CDD9"/>
<name>B3CDD9_9BACE</name>
<dbReference type="OrthoDB" id="6058856at2"/>
<evidence type="ECO:0000313" key="3">
    <source>
        <dbReference type="Proteomes" id="UP000004596"/>
    </source>
</evidence>
<dbReference type="GeneID" id="26159680"/>
<feature type="domain" description="Polysaccharide pyruvyl transferase" evidence="1">
    <location>
        <begin position="20"/>
        <end position="364"/>
    </location>
</feature>
<dbReference type="InterPro" id="IPR007345">
    <property type="entry name" value="Polysacch_pyruvyl_Trfase"/>
</dbReference>
<organism evidence="2 3">
    <name type="scientific">Bacteroides intestinalis DSM 17393</name>
    <dbReference type="NCBI Taxonomy" id="471870"/>
    <lineage>
        <taxon>Bacteria</taxon>
        <taxon>Pseudomonadati</taxon>
        <taxon>Bacteroidota</taxon>
        <taxon>Bacteroidia</taxon>
        <taxon>Bacteroidales</taxon>
        <taxon>Bacteroidaceae</taxon>
        <taxon>Bacteroides</taxon>
    </lineage>
</organism>
<dbReference type="PANTHER" id="PTHR36836:SF1">
    <property type="entry name" value="COLANIC ACID BIOSYNTHESIS PROTEIN WCAK"/>
    <property type="match status" value="1"/>
</dbReference>
<reference evidence="2 3" key="2">
    <citation type="submission" date="2008-04" db="EMBL/GenBank/DDBJ databases">
        <authorList>
            <person name="Fulton L."/>
            <person name="Clifton S."/>
            <person name="Fulton B."/>
            <person name="Xu J."/>
            <person name="Minx P."/>
            <person name="Pepin K.H."/>
            <person name="Johnson M."/>
            <person name="Thiruvilangam P."/>
            <person name="Bhonagiri V."/>
            <person name="Nash W.E."/>
            <person name="Mardis E.R."/>
            <person name="Wilson R.K."/>
        </authorList>
    </citation>
    <scope>NUCLEOTIDE SEQUENCE [LARGE SCALE GENOMIC DNA]</scope>
    <source>
        <strain evidence="2 3">DSM 17393</strain>
    </source>
</reference>
<comment type="caution">
    <text evidence="2">The sequence shown here is derived from an EMBL/GenBank/DDBJ whole genome shotgun (WGS) entry which is preliminary data.</text>
</comment>
<dbReference type="STRING" id="471870.BACINT_02314"/>
<dbReference type="Pfam" id="PF04230">
    <property type="entry name" value="PS_pyruv_trans"/>
    <property type="match status" value="1"/>
</dbReference>
<dbReference type="EMBL" id="ABJL02000008">
    <property type="protein sequence ID" value="EDV03200.1"/>
    <property type="molecule type" value="Genomic_DNA"/>
</dbReference>
<evidence type="ECO:0000259" key="1">
    <source>
        <dbReference type="Pfam" id="PF04230"/>
    </source>
</evidence>
<gene>
    <name evidence="2" type="ORF">BACINT_02314</name>
</gene>
<dbReference type="eggNOG" id="COG2327">
    <property type="taxonomic scope" value="Bacteria"/>
</dbReference>
<accession>B3CDD9</accession>
<proteinExistence type="predicted"/>